<dbReference type="RefSeq" id="WP_129347587.1">
    <property type="nucleotide sequence ID" value="NZ_CP012670.1"/>
</dbReference>
<proteinExistence type="predicted"/>
<dbReference type="InterPro" id="IPR047679">
    <property type="entry name" value="BREX_BrxC"/>
</dbReference>
<organism evidence="1 2">
    <name type="scientific">Sorangium cellulosum</name>
    <name type="common">Polyangium cellulosum</name>
    <dbReference type="NCBI Taxonomy" id="56"/>
    <lineage>
        <taxon>Bacteria</taxon>
        <taxon>Pseudomonadati</taxon>
        <taxon>Myxococcota</taxon>
        <taxon>Polyangia</taxon>
        <taxon>Polyangiales</taxon>
        <taxon>Polyangiaceae</taxon>
        <taxon>Sorangium</taxon>
    </lineage>
</organism>
<protein>
    <recommendedName>
        <fullName evidence="3">BREX system P-loop protein BrxC</fullName>
    </recommendedName>
</protein>
<dbReference type="NCBIfam" id="NF033441">
    <property type="entry name" value="BREX_BrxC"/>
    <property type="match status" value="1"/>
</dbReference>
<dbReference type="EMBL" id="CP012670">
    <property type="protein sequence ID" value="AUX22426.1"/>
    <property type="molecule type" value="Genomic_DNA"/>
</dbReference>
<evidence type="ECO:0000313" key="1">
    <source>
        <dbReference type="EMBL" id="AUX22426.1"/>
    </source>
</evidence>
<name>A0A4P2Q0K9_SORCE</name>
<reference evidence="1 2" key="1">
    <citation type="submission" date="2015-09" db="EMBL/GenBank/DDBJ databases">
        <title>Sorangium comparison.</title>
        <authorList>
            <person name="Zaburannyi N."/>
            <person name="Bunk B."/>
            <person name="Overmann J."/>
            <person name="Mueller R."/>
        </authorList>
    </citation>
    <scope>NUCLEOTIDE SEQUENCE [LARGE SCALE GENOMIC DNA]</scope>
    <source>
        <strain evidence="1 2">So ceGT47</strain>
    </source>
</reference>
<dbReference type="AlphaFoldDB" id="A0A4P2Q0K9"/>
<gene>
    <name evidence="1" type="ORF">SOCEGT47_029290</name>
</gene>
<evidence type="ECO:0008006" key="3">
    <source>
        <dbReference type="Google" id="ProtNLM"/>
    </source>
</evidence>
<dbReference type="OrthoDB" id="3201900at2"/>
<accession>A0A4P2Q0K9</accession>
<evidence type="ECO:0000313" key="2">
    <source>
        <dbReference type="Proteomes" id="UP000295781"/>
    </source>
</evidence>
<dbReference type="Proteomes" id="UP000295781">
    <property type="component" value="Chromosome"/>
</dbReference>
<sequence length="1203" mass="133925">MLIGDLFERDVTRAIPPVVYFHEQEPAELKREVEEYIITGGYPARDPRATEGGIHEQFVRLLTAMHRELQKPGGPELPACWISGFYGSGKSSFAKLLGLSLDGRTLPGGRPLAEALLAQDHSPGAPDLRAAWQRMVSGIQPVAVVFDVGSKARDDEHIHAVVVRQLQHRLGYSTTSNLVAEYELKLELEGLHAGFMDKVLEVHRKPWGQLKDSQLVEDYFSAALHALQPDLFTHSMAWVDSRSGSRFEGKRSADEAVQAIQHMMDQRCPGRTLFFVVDEVSQYVHDDDDRMLALQSFVAALGQRMKGKAWLLATGQQKLEEGTGVAAPILKLKDRFPPSLRVHLGTSNIRDVVHKRLLRKKRLLEPDLKGLFHAHRSEIALYAYRGDEISETDFVEIYPMLPGHIDLLLDITTGLRSRSARTQGDAHAIRGLLQLLGDLFRERDLARYEVGRLITLDLIYDVLHSALDNGVQMTITRALDLCSRRESPLMARVVKAVALLELVQDHQKTSAELVARCLYEVLGQGNLLPEVQKALDVLVGEGLLGYSEKTGYKIESSAGQEWQRERDGYAPSAEQLSEKIARALEQLLGGVDKPTLQGTSIPWLALFSDSVRAKDVHIKDERKHTVVTVDFQFTKGAGAEQWVPRSDTQAYRDRIVWVVGSVDAVQHAARKLVRSERMIELNSHRQGTPGDERHRLLMDERTRLEAAQRELAEAVKGAFMAGQLYFRGRERSPRDVGATFSAALAAFAGQIVSELYPHPMMLSVSEKEILYLIENAELTAPPPVLGQERLGLLSLDAGRYEVTCTGRVPTDILAYVREHGGITGSTLLAHFGAPPHGVAPDVVRAAVVGLLRGRKVRIEIAGIGEITSPRDEGARELLKEAGLRKAKLTENTVEALTPRDRNAICALFRDLLGKDVARDNDAIADAVAERFARVRERLTELGERFRRLPKDTAYPATLTRLEGALEACRRDRRVEPTVLAVKRSLNVLRDGLTLLRRMETDLTDGAIDVLRQAEDALNHTWPGLAALSPSEDARAAAGAVEAHLRAERPWEDTAELQPRVELLRGEYRARRRALLDAHAREVDLAVERLKRRSGFERLDPDQRHQVLRHLREGAAPNTDERAVAPALEVLEGLLAARREAAEARALAQLDTLLEGLGATPVVEVALDLGGREIDSAAALDRLLDEIRRRVLHELDARHRVRLR</sequence>